<dbReference type="SFLD" id="SFLDF00274">
    <property type="entry name" value="ribosomal_protein_S12_methylth"/>
    <property type="match status" value="1"/>
</dbReference>
<keyword evidence="4 8" id="KW-0949">S-adenosyl-L-methionine</keyword>
<dbReference type="Pfam" id="PF04055">
    <property type="entry name" value="Radical_SAM"/>
    <property type="match status" value="1"/>
</dbReference>
<dbReference type="Pfam" id="PF18693">
    <property type="entry name" value="TRAM_2"/>
    <property type="match status" value="1"/>
</dbReference>
<dbReference type="HAMAP" id="MF_01865">
    <property type="entry name" value="MTTase_RimO"/>
    <property type="match status" value="1"/>
</dbReference>
<dbReference type="GO" id="GO:0035600">
    <property type="term" value="P:tRNA methylthiolation"/>
    <property type="evidence" value="ECO:0007669"/>
    <property type="project" value="UniProtKB-ARBA"/>
</dbReference>
<dbReference type="NCBIfam" id="TIGR01125">
    <property type="entry name" value="30S ribosomal protein S12 methylthiotransferase RimO"/>
    <property type="match status" value="1"/>
</dbReference>
<dbReference type="SMART" id="SM00729">
    <property type="entry name" value="Elp3"/>
    <property type="match status" value="1"/>
</dbReference>
<dbReference type="SFLD" id="SFLDG01082">
    <property type="entry name" value="B12-binding_domain_containing"/>
    <property type="match status" value="1"/>
</dbReference>
<dbReference type="PATRIC" id="fig|1121326.3.peg.1527"/>
<dbReference type="Gene3D" id="3.80.30.20">
    <property type="entry name" value="tm_1862 like domain"/>
    <property type="match status" value="1"/>
</dbReference>
<dbReference type="GO" id="GO:0046872">
    <property type="term" value="F:metal ion binding"/>
    <property type="evidence" value="ECO:0007669"/>
    <property type="project" value="UniProtKB-KW"/>
</dbReference>
<evidence type="ECO:0000256" key="4">
    <source>
        <dbReference type="ARBA" id="ARBA00022691"/>
    </source>
</evidence>
<feature type="binding site" evidence="8">
    <location>
        <position position="13"/>
    </location>
    <ligand>
        <name>[4Fe-4S] cluster</name>
        <dbReference type="ChEBI" id="CHEBI:49883"/>
        <label>1</label>
    </ligand>
</feature>
<organism evidence="13 14">
    <name type="scientific">Clostridium magnum DSM 2767</name>
    <dbReference type="NCBI Taxonomy" id="1121326"/>
    <lineage>
        <taxon>Bacteria</taxon>
        <taxon>Bacillati</taxon>
        <taxon>Bacillota</taxon>
        <taxon>Clostridia</taxon>
        <taxon>Eubacteriales</taxon>
        <taxon>Clostridiaceae</taxon>
        <taxon>Clostridium</taxon>
    </lineage>
</organism>
<dbReference type="GO" id="GO:0140101">
    <property type="term" value="F:catalytic activity, acting on a tRNA"/>
    <property type="evidence" value="ECO:0007669"/>
    <property type="project" value="UniProtKB-ARBA"/>
</dbReference>
<evidence type="ECO:0000259" key="11">
    <source>
        <dbReference type="PROSITE" id="PS51449"/>
    </source>
</evidence>
<dbReference type="PANTHER" id="PTHR43837:SF1">
    <property type="entry name" value="RIBOSOMAL PROTEIN US12 METHYLTHIOTRANSFERASE RIMO"/>
    <property type="match status" value="1"/>
</dbReference>
<proteinExistence type="inferred from homology"/>
<dbReference type="PROSITE" id="PS01278">
    <property type="entry name" value="MTTASE_RADICAL"/>
    <property type="match status" value="1"/>
</dbReference>
<evidence type="ECO:0000256" key="7">
    <source>
        <dbReference type="ARBA" id="ARBA00023014"/>
    </source>
</evidence>
<evidence type="ECO:0000256" key="9">
    <source>
        <dbReference type="SAM" id="Coils"/>
    </source>
</evidence>
<comment type="cofactor">
    <cofactor evidence="8">
        <name>[4Fe-4S] cluster</name>
        <dbReference type="ChEBI" id="CHEBI:49883"/>
    </cofactor>
    <text evidence="8">Binds 2 [4Fe-4S] clusters. One cluster is coordinated with 3 cysteines and an exchangeable S-adenosyl-L-methionine.</text>
</comment>
<dbReference type="SUPFAM" id="SSF102114">
    <property type="entry name" value="Radical SAM enzymes"/>
    <property type="match status" value="1"/>
</dbReference>
<feature type="binding site" evidence="8">
    <location>
        <position position="164"/>
    </location>
    <ligand>
        <name>[4Fe-4S] cluster</name>
        <dbReference type="ChEBI" id="CHEBI:49883"/>
        <label>2</label>
        <note>4Fe-4S-S-AdoMet</note>
    </ligand>
</feature>
<sequence length="446" mass="51287">MEKLKIGLISLGCDKNRIDSEIILKNIHADNIIINDPREADVIIVNTCGFIESSKQESIDTILEMAEYKKKYNCKLLVVTGCLTQRYGEELKELLPEADIMLGVNDYNKLNESIEKCITGKESKFYSFNYSDLSINEGERILTTEAYTAYLRISEGCDNFCTYCVIPKIRGRYRSREIENILKEAKSLADQGTKEIVLVAQDTTRYGIDIYGKKMLPQLIKEVSKVDGIEWIRILYCYPEEITDELIDEIANNDKVCKYLDIPIQHISNDILKLMGRRGRKEQIVENINKLREKVKDLVIRTSIIVGFPGETEENFEELKEFIKETKFGKLGVFTYSQEEGTPAATMENQIDEEVKKKREEELMLLQQEISKELNAVKVGKIYEVIVEGKEEDLWYGRNYEMAPQIDGLVYFQSDRVINKGAMVNVKITSSYEYDLKGVVCDESSK</sequence>
<keyword evidence="7 8" id="KW-0411">Iron-sulfur</keyword>
<dbReference type="InterPro" id="IPR007197">
    <property type="entry name" value="rSAM"/>
</dbReference>
<dbReference type="InterPro" id="IPR002792">
    <property type="entry name" value="TRAM_dom"/>
</dbReference>
<dbReference type="EMBL" id="LWAE01000001">
    <property type="protein sequence ID" value="KZL94500.1"/>
    <property type="molecule type" value="Genomic_DNA"/>
</dbReference>
<evidence type="ECO:0000256" key="6">
    <source>
        <dbReference type="ARBA" id="ARBA00023004"/>
    </source>
</evidence>
<dbReference type="Proteomes" id="UP000076603">
    <property type="component" value="Unassembled WGS sequence"/>
</dbReference>
<comment type="function">
    <text evidence="8">Catalyzes the methylthiolation of an aspartic acid residue of ribosomal protein uS12.</text>
</comment>
<evidence type="ECO:0000313" key="13">
    <source>
        <dbReference type="EMBL" id="KZL94500.1"/>
    </source>
</evidence>
<comment type="caution">
    <text evidence="13">The sequence shown here is derived from an EMBL/GenBank/DDBJ whole genome shotgun (WGS) entry which is preliminary data.</text>
</comment>
<dbReference type="InterPro" id="IPR006638">
    <property type="entry name" value="Elp3/MiaA/NifB-like_rSAM"/>
</dbReference>
<dbReference type="GO" id="GO:0051539">
    <property type="term" value="F:4 iron, 4 sulfur cluster binding"/>
    <property type="evidence" value="ECO:0007669"/>
    <property type="project" value="UniProtKB-UniRule"/>
</dbReference>
<feature type="binding site" evidence="8">
    <location>
        <position position="82"/>
    </location>
    <ligand>
        <name>[4Fe-4S] cluster</name>
        <dbReference type="ChEBI" id="CHEBI:49883"/>
        <label>1</label>
    </ligand>
</feature>
<keyword evidence="3 8" id="KW-0808">Transferase</keyword>
<keyword evidence="6 8" id="KW-0408">Iron</keyword>
<feature type="domain" description="TRAM" evidence="10">
    <location>
        <begin position="376"/>
        <end position="442"/>
    </location>
</feature>
<comment type="similarity">
    <text evidence="8">Belongs to the methylthiotransferase family. RimO subfamily.</text>
</comment>
<dbReference type="InterPro" id="IPR012340">
    <property type="entry name" value="NA-bd_OB-fold"/>
</dbReference>
<dbReference type="GO" id="GO:0005840">
    <property type="term" value="C:ribosome"/>
    <property type="evidence" value="ECO:0007669"/>
    <property type="project" value="UniProtKB-KW"/>
</dbReference>
<feature type="binding site" evidence="8">
    <location>
        <position position="161"/>
    </location>
    <ligand>
        <name>[4Fe-4S] cluster</name>
        <dbReference type="ChEBI" id="CHEBI:49883"/>
        <label>2</label>
        <note>4Fe-4S-S-AdoMet</note>
    </ligand>
</feature>
<evidence type="ECO:0000256" key="3">
    <source>
        <dbReference type="ARBA" id="ARBA00022679"/>
    </source>
</evidence>
<evidence type="ECO:0000256" key="5">
    <source>
        <dbReference type="ARBA" id="ARBA00022723"/>
    </source>
</evidence>
<dbReference type="GO" id="GO:0005829">
    <property type="term" value="C:cytosol"/>
    <property type="evidence" value="ECO:0007669"/>
    <property type="project" value="TreeGrafter"/>
</dbReference>
<dbReference type="InterPro" id="IPR005839">
    <property type="entry name" value="Methylthiotransferase"/>
</dbReference>
<dbReference type="NCBIfam" id="TIGR00089">
    <property type="entry name" value="MiaB/RimO family radical SAM methylthiotransferase"/>
    <property type="match status" value="1"/>
</dbReference>
<dbReference type="GO" id="GO:0103039">
    <property type="term" value="F:protein methylthiotransferase activity"/>
    <property type="evidence" value="ECO:0007669"/>
    <property type="project" value="UniProtKB-EC"/>
</dbReference>
<dbReference type="PROSITE" id="PS51449">
    <property type="entry name" value="MTTASE_N"/>
    <property type="match status" value="1"/>
</dbReference>
<dbReference type="RefSeq" id="WP_066620199.1">
    <property type="nucleotide sequence ID" value="NZ_FQXL01000019.1"/>
</dbReference>
<dbReference type="Pfam" id="PF00919">
    <property type="entry name" value="UPF0004"/>
    <property type="match status" value="1"/>
</dbReference>
<keyword evidence="1 8" id="KW-0004">4Fe-4S</keyword>
<evidence type="ECO:0000259" key="10">
    <source>
        <dbReference type="PROSITE" id="PS50926"/>
    </source>
</evidence>
<dbReference type="FunFam" id="3.80.30.20:FF:000001">
    <property type="entry name" value="tRNA-2-methylthio-N(6)-dimethylallyladenosine synthase 2"/>
    <property type="match status" value="1"/>
</dbReference>
<accession>A0A162V2Y0</accession>
<comment type="catalytic activity">
    <reaction evidence="8">
        <text>L-aspartate(89)-[ribosomal protein uS12]-hydrogen + (sulfur carrier)-SH + AH2 + 2 S-adenosyl-L-methionine = 3-methylsulfanyl-L-aspartate(89)-[ribosomal protein uS12]-hydrogen + (sulfur carrier)-H + 5'-deoxyadenosine + L-methionine + A + S-adenosyl-L-homocysteine + 2 H(+)</text>
        <dbReference type="Rhea" id="RHEA:37087"/>
        <dbReference type="Rhea" id="RHEA-COMP:10460"/>
        <dbReference type="Rhea" id="RHEA-COMP:10461"/>
        <dbReference type="Rhea" id="RHEA-COMP:14737"/>
        <dbReference type="Rhea" id="RHEA-COMP:14739"/>
        <dbReference type="ChEBI" id="CHEBI:13193"/>
        <dbReference type="ChEBI" id="CHEBI:15378"/>
        <dbReference type="ChEBI" id="CHEBI:17319"/>
        <dbReference type="ChEBI" id="CHEBI:17499"/>
        <dbReference type="ChEBI" id="CHEBI:29917"/>
        <dbReference type="ChEBI" id="CHEBI:29961"/>
        <dbReference type="ChEBI" id="CHEBI:57844"/>
        <dbReference type="ChEBI" id="CHEBI:57856"/>
        <dbReference type="ChEBI" id="CHEBI:59789"/>
        <dbReference type="ChEBI" id="CHEBI:64428"/>
        <dbReference type="ChEBI" id="CHEBI:73599"/>
        <dbReference type="EC" id="2.8.4.4"/>
    </reaction>
</comment>
<dbReference type="PANTHER" id="PTHR43837">
    <property type="entry name" value="RIBOSOMAL PROTEIN S12 METHYLTHIOTRANSFERASE RIMO"/>
    <property type="match status" value="1"/>
</dbReference>
<keyword evidence="2 8" id="KW-0963">Cytoplasm</keyword>
<keyword evidence="9" id="KW-0175">Coiled coil</keyword>
<evidence type="ECO:0000256" key="2">
    <source>
        <dbReference type="ARBA" id="ARBA00022490"/>
    </source>
</evidence>
<dbReference type="InterPro" id="IPR023404">
    <property type="entry name" value="rSAM_horseshoe"/>
</dbReference>
<feature type="domain" description="Radical SAM core" evidence="12">
    <location>
        <begin position="143"/>
        <end position="373"/>
    </location>
</feature>
<comment type="subcellular location">
    <subcellularLocation>
        <location evidence="8">Cytoplasm</location>
    </subcellularLocation>
</comment>
<dbReference type="OrthoDB" id="9805215at2"/>
<dbReference type="PROSITE" id="PS51918">
    <property type="entry name" value="RADICAL_SAM"/>
    <property type="match status" value="1"/>
</dbReference>
<feature type="binding site" evidence="8">
    <location>
        <position position="157"/>
    </location>
    <ligand>
        <name>[4Fe-4S] cluster</name>
        <dbReference type="ChEBI" id="CHEBI:49883"/>
        <label>2</label>
        <note>4Fe-4S-S-AdoMet</note>
    </ligand>
</feature>
<evidence type="ECO:0000256" key="1">
    <source>
        <dbReference type="ARBA" id="ARBA00022485"/>
    </source>
</evidence>
<feature type="coiled-coil region" evidence="9">
    <location>
        <begin position="344"/>
        <end position="376"/>
    </location>
</feature>
<dbReference type="InterPro" id="IPR005840">
    <property type="entry name" value="Ribosomal_uS12_MeSTrfase_RimO"/>
</dbReference>
<dbReference type="EC" id="2.8.4.4" evidence="8"/>
<dbReference type="CDD" id="cd01335">
    <property type="entry name" value="Radical_SAM"/>
    <property type="match status" value="1"/>
</dbReference>
<evidence type="ECO:0000259" key="12">
    <source>
        <dbReference type="PROSITE" id="PS51918"/>
    </source>
</evidence>
<dbReference type="AlphaFoldDB" id="A0A162V2Y0"/>
<dbReference type="SFLD" id="SFLDG01061">
    <property type="entry name" value="methylthiotransferase"/>
    <property type="match status" value="1"/>
</dbReference>
<dbReference type="Gene3D" id="3.40.50.12160">
    <property type="entry name" value="Methylthiotransferase, N-terminal domain"/>
    <property type="match status" value="1"/>
</dbReference>
<dbReference type="InterPro" id="IPR020612">
    <property type="entry name" value="Methylthiotransferase_CS"/>
</dbReference>
<name>A0A162V2Y0_9CLOT</name>
<keyword evidence="5 8" id="KW-0479">Metal-binding</keyword>
<dbReference type="STRING" id="1121326.CLMAG_15530"/>
<evidence type="ECO:0000256" key="8">
    <source>
        <dbReference type="HAMAP-Rule" id="MF_01865"/>
    </source>
</evidence>
<keyword evidence="13" id="KW-0689">Ribosomal protein</keyword>
<protein>
    <recommendedName>
        <fullName evidence="8">Ribosomal protein uS12 methylthiotransferase RimO</fullName>
        <shortName evidence="8">uS12 MTTase</shortName>
        <shortName evidence="8">uS12 methylthiotransferase</shortName>
        <ecNumber evidence="8">2.8.4.4</ecNumber>
    </recommendedName>
    <alternativeName>
        <fullName evidence="8">Ribosomal protein uS12 (aspartate-C(3))-methylthiotransferase</fullName>
    </alternativeName>
    <alternativeName>
        <fullName evidence="8">Ribosome maturation factor RimO</fullName>
    </alternativeName>
</protein>
<reference evidence="13 14" key="1">
    <citation type="submission" date="2016-04" db="EMBL/GenBank/DDBJ databases">
        <title>Genome sequence of Clostridium magnum DSM 2767.</title>
        <authorList>
            <person name="Poehlein A."/>
            <person name="Uhlig R."/>
            <person name="Fischer R."/>
            <person name="Bahl H."/>
            <person name="Daniel R."/>
        </authorList>
    </citation>
    <scope>NUCLEOTIDE SEQUENCE [LARGE SCALE GENOMIC DNA]</scope>
    <source>
        <strain evidence="13 14">DSM 2767</strain>
    </source>
</reference>
<feature type="binding site" evidence="8">
    <location>
        <position position="48"/>
    </location>
    <ligand>
        <name>[4Fe-4S] cluster</name>
        <dbReference type="ChEBI" id="CHEBI:49883"/>
        <label>1</label>
    </ligand>
</feature>
<keyword evidence="14" id="KW-1185">Reference proteome</keyword>
<dbReference type="Gene3D" id="2.40.50.140">
    <property type="entry name" value="Nucleic acid-binding proteins"/>
    <property type="match status" value="1"/>
</dbReference>
<dbReference type="FunFam" id="2.40.50.140:FF:000210">
    <property type="entry name" value="Ribosomal protein S12 methylthiotransferase RimO"/>
    <property type="match status" value="1"/>
</dbReference>
<dbReference type="InterPro" id="IPR038135">
    <property type="entry name" value="Methylthiotransferase_N_sf"/>
</dbReference>
<feature type="domain" description="MTTase N-terminal" evidence="11">
    <location>
        <begin position="4"/>
        <end position="119"/>
    </location>
</feature>
<dbReference type="PROSITE" id="PS50926">
    <property type="entry name" value="TRAM"/>
    <property type="match status" value="1"/>
</dbReference>
<gene>
    <name evidence="13" type="primary">rimO_2</name>
    <name evidence="8" type="synonym">rimO</name>
    <name evidence="13" type="ORF">CLMAG_15530</name>
</gene>
<dbReference type="InterPro" id="IPR013848">
    <property type="entry name" value="Methylthiotransferase_N"/>
</dbReference>
<dbReference type="SFLD" id="SFLDS00029">
    <property type="entry name" value="Radical_SAM"/>
    <property type="match status" value="1"/>
</dbReference>
<dbReference type="GO" id="GO:0035599">
    <property type="term" value="F:aspartic acid methylthiotransferase activity"/>
    <property type="evidence" value="ECO:0007669"/>
    <property type="project" value="TreeGrafter"/>
</dbReference>
<evidence type="ECO:0000313" key="14">
    <source>
        <dbReference type="Proteomes" id="UP000076603"/>
    </source>
</evidence>
<dbReference type="InterPro" id="IPR058240">
    <property type="entry name" value="rSAM_sf"/>
</dbReference>
<keyword evidence="13" id="KW-0687">Ribonucleoprotein</keyword>